<dbReference type="GO" id="GO:0016301">
    <property type="term" value="F:kinase activity"/>
    <property type="evidence" value="ECO:0007669"/>
    <property type="project" value="UniProtKB-KW"/>
</dbReference>
<dbReference type="AlphaFoldDB" id="A0A3N0YI76"/>
<keyword evidence="3" id="KW-1185">Reference proteome</keyword>
<name>A0A3N0YI76_ANAGA</name>
<keyword evidence="2" id="KW-0418">Kinase</keyword>
<dbReference type="EMBL" id="RJVU01042532">
    <property type="protein sequence ID" value="ROL45952.1"/>
    <property type="molecule type" value="Genomic_DNA"/>
</dbReference>
<dbReference type="OrthoDB" id="10254927at2759"/>
<accession>A0A3N0YI76</accession>
<keyword evidence="2" id="KW-0808">Transferase</keyword>
<protein>
    <submittedName>
        <fullName evidence="2">Cyclin-dependent kinase 12</fullName>
    </submittedName>
</protein>
<proteinExistence type="predicted"/>
<feature type="region of interest" description="Disordered" evidence="1">
    <location>
        <begin position="183"/>
        <end position="218"/>
    </location>
</feature>
<evidence type="ECO:0000256" key="1">
    <source>
        <dbReference type="SAM" id="MobiDB-lite"/>
    </source>
</evidence>
<evidence type="ECO:0000313" key="3">
    <source>
        <dbReference type="Proteomes" id="UP000281406"/>
    </source>
</evidence>
<sequence>MRFILVLRSTFDLPQEPMRFILVLRSTFDLPQEPMRFILVLRSTFELPQEPMRFILVLRSTFELLQEVCSVHQAGLGAAAEQLNQTELAVLLNLLQGQTDNLTIPQMAEYLRSTSSEASTSVLSSTPAAPSTPEPDAAQQLELLSQLSTLIQSSSVPQPSEVPQEDQTGLLALLLEQLIKAPAPGAERADESNGVRSDEGAARSSSASVMGSDREGKC</sequence>
<reference evidence="2 3" key="1">
    <citation type="submission" date="2018-10" db="EMBL/GenBank/DDBJ databases">
        <title>Genome assembly for a Yunnan-Guizhou Plateau 3E fish, Anabarilius grahami (Regan), and its evolutionary and genetic applications.</title>
        <authorList>
            <person name="Jiang W."/>
        </authorList>
    </citation>
    <scope>NUCLEOTIDE SEQUENCE [LARGE SCALE GENOMIC DNA]</scope>
    <source>
        <strain evidence="2">AG-KIZ</strain>
        <tissue evidence="2">Muscle</tissue>
    </source>
</reference>
<dbReference type="Proteomes" id="UP000281406">
    <property type="component" value="Unassembled WGS sequence"/>
</dbReference>
<evidence type="ECO:0000313" key="2">
    <source>
        <dbReference type="EMBL" id="ROL45952.1"/>
    </source>
</evidence>
<gene>
    <name evidence="2" type="ORF">DPX16_4766</name>
</gene>
<organism evidence="2 3">
    <name type="scientific">Anabarilius grahami</name>
    <name type="common">Kanglang fish</name>
    <name type="synonym">Barilius grahami</name>
    <dbReference type="NCBI Taxonomy" id="495550"/>
    <lineage>
        <taxon>Eukaryota</taxon>
        <taxon>Metazoa</taxon>
        <taxon>Chordata</taxon>
        <taxon>Craniata</taxon>
        <taxon>Vertebrata</taxon>
        <taxon>Euteleostomi</taxon>
        <taxon>Actinopterygii</taxon>
        <taxon>Neopterygii</taxon>
        <taxon>Teleostei</taxon>
        <taxon>Ostariophysi</taxon>
        <taxon>Cypriniformes</taxon>
        <taxon>Xenocyprididae</taxon>
        <taxon>Xenocypridinae</taxon>
        <taxon>Xenocypridinae incertae sedis</taxon>
        <taxon>Anabarilius</taxon>
    </lineage>
</organism>
<comment type="caution">
    <text evidence="2">The sequence shown here is derived from an EMBL/GenBank/DDBJ whole genome shotgun (WGS) entry which is preliminary data.</text>
</comment>
<feature type="compositionally biased region" description="Basic and acidic residues" evidence="1">
    <location>
        <begin position="187"/>
        <end position="201"/>
    </location>
</feature>